<accession>A0ABT7BVI3</accession>
<evidence type="ECO:0008006" key="3">
    <source>
        <dbReference type="Google" id="ProtNLM"/>
    </source>
</evidence>
<dbReference type="Proteomes" id="UP001232992">
    <property type="component" value="Unassembled WGS sequence"/>
</dbReference>
<reference evidence="1 2" key="1">
    <citation type="submission" date="2023-01" db="EMBL/GenBank/DDBJ databases">
        <title>Novel diversity within Roseofilum (Cyanobacteria; Desertifilaceae) from marine benthic mats with descriptions of four novel species.</title>
        <authorList>
            <person name="Wang Y."/>
            <person name="Berthold D.E."/>
            <person name="Hu J."/>
            <person name="Lefler F.W."/>
            <person name="Laughinghouse H.D. IV."/>
        </authorList>
    </citation>
    <scope>NUCLEOTIDE SEQUENCE [LARGE SCALE GENOMIC DNA]</scope>
    <source>
        <strain evidence="1 2">BLCC-M143</strain>
    </source>
</reference>
<evidence type="ECO:0000313" key="1">
    <source>
        <dbReference type="EMBL" id="MDJ1183208.1"/>
    </source>
</evidence>
<dbReference type="EMBL" id="JAQOSQ010000006">
    <property type="protein sequence ID" value="MDJ1183208.1"/>
    <property type="molecule type" value="Genomic_DNA"/>
</dbReference>
<sequence>MAITKEVLKQDIDRLTADQCQQVADFIALLKFRDTPNRVEGDRHIPLNPTLLAPLATEFAEEDRNLAETGMDEYVKILGREDE</sequence>
<gene>
    <name evidence="1" type="ORF">PMH09_08365</name>
</gene>
<protein>
    <recommendedName>
        <fullName evidence="3">DUF2281 domain-containing protein</fullName>
    </recommendedName>
</protein>
<keyword evidence="2" id="KW-1185">Reference proteome</keyword>
<organism evidence="1 2">
    <name type="scientific">Roseofilum casamattae BLCC-M143</name>
    <dbReference type="NCBI Taxonomy" id="3022442"/>
    <lineage>
        <taxon>Bacteria</taxon>
        <taxon>Bacillati</taxon>
        <taxon>Cyanobacteriota</taxon>
        <taxon>Cyanophyceae</taxon>
        <taxon>Desertifilales</taxon>
        <taxon>Desertifilaceae</taxon>
        <taxon>Roseofilum</taxon>
        <taxon>Roseofilum casamattae</taxon>
    </lineage>
</organism>
<proteinExistence type="predicted"/>
<dbReference type="RefSeq" id="WP_283757863.1">
    <property type="nucleotide sequence ID" value="NZ_JAQOSQ010000006.1"/>
</dbReference>
<name>A0ABT7BVI3_9CYAN</name>
<comment type="caution">
    <text evidence="1">The sequence shown here is derived from an EMBL/GenBank/DDBJ whole genome shotgun (WGS) entry which is preliminary data.</text>
</comment>
<evidence type="ECO:0000313" key="2">
    <source>
        <dbReference type="Proteomes" id="UP001232992"/>
    </source>
</evidence>